<evidence type="ECO:0000313" key="2">
    <source>
        <dbReference type="Proteomes" id="UP000023541"/>
    </source>
</evidence>
<dbReference type="InterPro" id="IPR013783">
    <property type="entry name" value="Ig-like_fold"/>
</dbReference>
<accession>A0A023C1X9</accession>
<reference evidence="1 2" key="1">
    <citation type="submission" date="2014-04" db="EMBL/GenBank/DDBJ databases">
        <title>Aquimarina sp. 22II-S11-z7 Genome Sequencing.</title>
        <authorList>
            <person name="Lai Q."/>
        </authorList>
    </citation>
    <scope>NUCLEOTIDE SEQUENCE [LARGE SCALE GENOMIC DNA]</scope>
    <source>
        <strain evidence="1 2">22II-S11-z7</strain>
    </source>
</reference>
<keyword evidence="2" id="KW-1185">Reference proteome</keyword>
<dbReference type="Proteomes" id="UP000023541">
    <property type="component" value="Unassembled WGS sequence"/>
</dbReference>
<evidence type="ECO:0008006" key="3">
    <source>
        <dbReference type="Google" id="ProtNLM"/>
    </source>
</evidence>
<dbReference type="SUPFAM" id="SSF81296">
    <property type="entry name" value="E set domains"/>
    <property type="match status" value="1"/>
</dbReference>
<dbReference type="EMBL" id="AQRA01000001">
    <property type="protein sequence ID" value="EZH75918.1"/>
    <property type="molecule type" value="Genomic_DNA"/>
</dbReference>
<gene>
    <name evidence="1" type="ORF">ATO12_03755</name>
</gene>
<organism evidence="1 2">
    <name type="scientific">Aquimarina atlantica</name>
    <dbReference type="NCBI Taxonomy" id="1317122"/>
    <lineage>
        <taxon>Bacteria</taxon>
        <taxon>Pseudomonadati</taxon>
        <taxon>Bacteroidota</taxon>
        <taxon>Flavobacteriia</taxon>
        <taxon>Flavobacteriales</taxon>
        <taxon>Flavobacteriaceae</taxon>
        <taxon>Aquimarina</taxon>
    </lineage>
</organism>
<dbReference type="STRING" id="1317122.ATO12_03755"/>
<comment type="caution">
    <text evidence="1">The sequence shown here is derived from an EMBL/GenBank/DDBJ whole genome shotgun (WGS) entry which is preliminary data.</text>
</comment>
<dbReference type="AlphaFoldDB" id="A0A023C1X9"/>
<evidence type="ECO:0000313" key="1">
    <source>
        <dbReference type="EMBL" id="EZH75918.1"/>
    </source>
</evidence>
<protein>
    <recommendedName>
        <fullName evidence="3">DUF4249 domain-containing protein</fullName>
    </recommendedName>
</protein>
<dbReference type="InterPro" id="IPR014756">
    <property type="entry name" value="Ig_E-set"/>
</dbReference>
<dbReference type="eggNOG" id="ENOG502ZCA0">
    <property type="taxonomic scope" value="Bacteria"/>
</dbReference>
<name>A0A023C1X9_9FLAO</name>
<dbReference type="OrthoDB" id="1430047at2"/>
<dbReference type="RefSeq" id="WP_034238725.1">
    <property type="nucleotide sequence ID" value="NZ_AQRA01000001.1"/>
</dbReference>
<sequence>MKTYLKITIFLFTIIFTSCEDVIDVDLQTAPPRLTIEASLDWEKGTTGNNQTIKLSTSTSYFDTTSNTGVTGASVKVTNNSSGVEFIFTDQNNGEYTTTEFVPVLNQSYTLEVIYNGENYSATETLMPVADIKEVNQSTENGFDDEVLEVNLIFDDPADEDNFYLFRFKEEGDLLAEFEDLDDEFVNGNEISWYYEKEEDTDTKTEEFKPGDVVDIDLYGISEGYYNYIRILIEQSEGVGLFSATPVALKGNCINLDNADNYAHGYFRLTQVSRTTYTFN</sequence>
<dbReference type="InterPro" id="IPR025345">
    <property type="entry name" value="DUF4249"/>
</dbReference>
<dbReference type="Pfam" id="PF14054">
    <property type="entry name" value="DUF4249"/>
    <property type="match status" value="1"/>
</dbReference>
<proteinExistence type="predicted"/>
<dbReference type="Gene3D" id="2.60.40.10">
    <property type="entry name" value="Immunoglobulins"/>
    <property type="match status" value="1"/>
</dbReference>
<dbReference type="PROSITE" id="PS51257">
    <property type="entry name" value="PROKAR_LIPOPROTEIN"/>
    <property type="match status" value="1"/>
</dbReference>